<accession>A0ABR1BYX6</accession>
<name>A0ABR1BYX6_NECAM</name>
<protein>
    <submittedName>
        <fullName evidence="2">Uncharacterized protein</fullName>
    </submittedName>
</protein>
<proteinExistence type="predicted"/>
<keyword evidence="3" id="KW-1185">Reference proteome</keyword>
<feature type="region of interest" description="Disordered" evidence="1">
    <location>
        <begin position="1"/>
        <end position="27"/>
    </location>
</feature>
<evidence type="ECO:0000313" key="3">
    <source>
        <dbReference type="Proteomes" id="UP001303046"/>
    </source>
</evidence>
<dbReference type="EMBL" id="JAVFWL010000001">
    <property type="protein sequence ID" value="KAK6731527.1"/>
    <property type="molecule type" value="Genomic_DNA"/>
</dbReference>
<gene>
    <name evidence="2" type="primary">Necator_chrI.g3906</name>
    <name evidence="2" type="ORF">RB195_007777</name>
</gene>
<evidence type="ECO:0000313" key="2">
    <source>
        <dbReference type="EMBL" id="KAK6731527.1"/>
    </source>
</evidence>
<organism evidence="2 3">
    <name type="scientific">Necator americanus</name>
    <name type="common">Human hookworm</name>
    <dbReference type="NCBI Taxonomy" id="51031"/>
    <lineage>
        <taxon>Eukaryota</taxon>
        <taxon>Metazoa</taxon>
        <taxon>Ecdysozoa</taxon>
        <taxon>Nematoda</taxon>
        <taxon>Chromadorea</taxon>
        <taxon>Rhabditida</taxon>
        <taxon>Rhabditina</taxon>
        <taxon>Rhabditomorpha</taxon>
        <taxon>Strongyloidea</taxon>
        <taxon>Ancylostomatidae</taxon>
        <taxon>Bunostominae</taxon>
        <taxon>Necator</taxon>
    </lineage>
</organism>
<sequence>MEQRLKADTCPGAWKEGSADTGTSSQDLNTRSLNVAPKLNVITCVWKTICAIGPEQNRSVSPGAPFPSAHFCANQFADYRNPFRKFINAPAVFMD</sequence>
<dbReference type="Proteomes" id="UP001303046">
    <property type="component" value="Unassembled WGS sequence"/>
</dbReference>
<reference evidence="2 3" key="1">
    <citation type="submission" date="2023-08" db="EMBL/GenBank/DDBJ databases">
        <title>A Necator americanus chromosomal reference genome.</title>
        <authorList>
            <person name="Ilik V."/>
            <person name="Petrzelkova K.J."/>
            <person name="Pardy F."/>
            <person name="Fuh T."/>
            <person name="Niatou-Singa F.S."/>
            <person name="Gouil Q."/>
            <person name="Baker L."/>
            <person name="Ritchie M.E."/>
            <person name="Jex A.R."/>
            <person name="Gazzola D."/>
            <person name="Li H."/>
            <person name="Toshio Fujiwara R."/>
            <person name="Zhan B."/>
            <person name="Aroian R.V."/>
            <person name="Pafco B."/>
            <person name="Schwarz E.M."/>
        </authorList>
    </citation>
    <scope>NUCLEOTIDE SEQUENCE [LARGE SCALE GENOMIC DNA]</scope>
    <source>
        <strain evidence="2 3">Aroian</strain>
        <tissue evidence="2">Whole animal</tissue>
    </source>
</reference>
<comment type="caution">
    <text evidence="2">The sequence shown here is derived from an EMBL/GenBank/DDBJ whole genome shotgun (WGS) entry which is preliminary data.</text>
</comment>
<evidence type="ECO:0000256" key="1">
    <source>
        <dbReference type="SAM" id="MobiDB-lite"/>
    </source>
</evidence>